<reference evidence="2 3" key="2">
    <citation type="journal article" date="2017" name="Front. Plant Sci.">
        <title>Gene Classification and Mining of Molecular Markers Useful in Red Clover (Trifolium pratense) Breeding.</title>
        <authorList>
            <person name="Istvanek J."/>
            <person name="Dluhosova J."/>
            <person name="Dluhos P."/>
            <person name="Patkova L."/>
            <person name="Nedelnik J."/>
            <person name="Repkova J."/>
        </authorList>
    </citation>
    <scope>NUCLEOTIDE SEQUENCE [LARGE SCALE GENOMIC DNA]</scope>
    <source>
        <strain evidence="3">cv. Tatra</strain>
        <tissue evidence="2">Young leaves</tissue>
    </source>
</reference>
<dbReference type="AlphaFoldDB" id="A0A2K3KRX9"/>
<dbReference type="InterPro" id="IPR026960">
    <property type="entry name" value="RVT-Znf"/>
</dbReference>
<organism evidence="2 3">
    <name type="scientific">Trifolium pratense</name>
    <name type="common">Red clover</name>
    <dbReference type="NCBI Taxonomy" id="57577"/>
    <lineage>
        <taxon>Eukaryota</taxon>
        <taxon>Viridiplantae</taxon>
        <taxon>Streptophyta</taxon>
        <taxon>Embryophyta</taxon>
        <taxon>Tracheophyta</taxon>
        <taxon>Spermatophyta</taxon>
        <taxon>Magnoliopsida</taxon>
        <taxon>eudicotyledons</taxon>
        <taxon>Gunneridae</taxon>
        <taxon>Pentapetalae</taxon>
        <taxon>rosids</taxon>
        <taxon>fabids</taxon>
        <taxon>Fabales</taxon>
        <taxon>Fabaceae</taxon>
        <taxon>Papilionoideae</taxon>
        <taxon>50 kb inversion clade</taxon>
        <taxon>NPAAA clade</taxon>
        <taxon>Hologalegina</taxon>
        <taxon>IRL clade</taxon>
        <taxon>Trifolieae</taxon>
        <taxon>Trifolium</taxon>
    </lineage>
</organism>
<sequence>MHNQEWSIPSALDLMFPNLKKLVKQVILPRLSKPDELIWKHNTSGELSMKDAYEFKRSTFPQLTWAKTIWCNEIPPSKSLLVWRLMLQTDDKLKERGYNLPSM</sequence>
<dbReference type="Pfam" id="PF13966">
    <property type="entry name" value="zf-RVT"/>
    <property type="match status" value="1"/>
</dbReference>
<gene>
    <name evidence="2" type="ORF">L195_g056498</name>
</gene>
<dbReference type="Proteomes" id="UP000236291">
    <property type="component" value="Unassembled WGS sequence"/>
</dbReference>
<reference evidence="2 3" key="1">
    <citation type="journal article" date="2014" name="Am. J. Bot.">
        <title>Genome assembly and annotation for red clover (Trifolium pratense; Fabaceae).</title>
        <authorList>
            <person name="Istvanek J."/>
            <person name="Jaros M."/>
            <person name="Krenek A."/>
            <person name="Repkova J."/>
        </authorList>
    </citation>
    <scope>NUCLEOTIDE SEQUENCE [LARGE SCALE GENOMIC DNA]</scope>
    <source>
        <strain evidence="3">cv. Tatra</strain>
        <tissue evidence="2">Young leaves</tissue>
    </source>
</reference>
<dbReference type="EMBL" id="ASHM01107318">
    <property type="protein sequence ID" value="PNX69042.1"/>
    <property type="molecule type" value="Genomic_DNA"/>
</dbReference>
<protein>
    <submittedName>
        <fullName evidence="2">Ribonuclease H</fullName>
    </submittedName>
</protein>
<evidence type="ECO:0000259" key="1">
    <source>
        <dbReference type="Pfam" id="PF13966"/>
    </source>
</evidence>
<accession>A0A2K3KRX9</accession>
<feature type="domain" description="Reverse transcriptase zinc-binding" evidence="1">
    <location>
        <begin position="48"/>
        <end position="102"/>
    </location>
</feature>
<evidence type="ECO:0000313" key="3">
    <source>
        <dbReference type="Proteomes" id="UP000236291"/>
    </source>
</evidence>
<proteinExistence type="predicted"/>
<name>A0A2K3KRX9_TRIPR</name>
<comment type="caution">
    <text evidence="2">The sequence shown here is derived from an EMBL/GenBank/DDBJ whole genome shotgun (WGS) entry which is preliminary data.</text>
</comment>
<evidence type="ECO:0000313" key="2">
    <source>
        <dbReference type="EMBL" id="PNX69042.1"/>
    </source>
</evidence>